<dbReference type="EMBL" id="MN740951">
    <property type="protein sequence ID" value="QHU19477.1"/>
    <property type="molecule type" value="Genomic_DNA"/>
</dbReference>
<proteinExistence type="predicted"/>
<reference evidence="3" key="1">
    <citation type="journal article" date="2020" name="Nature">
        <title>Giant virus diversity and host interactions through global metagenomics.</title>
        <authorList>
            <person name="Schulz F."/>
            <person name="Roux S."/>
            <person name="Paez-Espino D."/>
            <person name="Jungbluth S."/>
            <person name="Walsh D.A."/>
            <person name="Denef V.J."/>
            <person name="McMahon K.D."/>
            <person name="Konstantinidis K.T."/>
            <person name="Eloe-Fadrosh E.A."/>
            <person name="Kyrpides N.C."/>
            <person name="Woyke T."/>
        </authorList>
    </citation>
    <scope>NUCLEOTIDE SEQUENCE</scope>
    <source>
        <strain evidence="3">GVMAG-S-3300013014-104</strain>
    </source>
</reference>
<sequence>MFLIYSLIIIFTILIIYPIILAFFGNNKNTIIEGLDSSDSDYKPYNLNDPNNALILGQQNAGNIEVLKGRMDSYSNSQNDTQQKVDSLQQNVDSLQTQIQGLVQQQADFAQEIAGTTPPDISGADT</sequence>
<name>A0A6C0KRZ5_9ZZZZ</name>
<evidence type="ECO:0000256" key="1">
    <source>
        <dbReference type="SAM" id="Coils"/>
    </source>
</evidence>
<evidence type="ECO:0000256" key="2">
    <source>
        <dbReference type="SAM" id="Phobius"/>
    </source>
</evidence>
<keyword evidence="2" id="KW-1133">Transmembrane helix</keyword>
<protein>
    <submittedName>
        <fullName evidence="3">Uncharacterized protein</fullName>
    </submittedName>
</protein>
<keyword evidence="2" id="KW-0472">Membrane</keyword>
<dbReference type="AlphaFoldDB" id="A0A6C0KRZ5"/>
<evidence type="ECO:0000313" key="3">
    <source>
        <dbReference type="EMBL" id="QHU19477.1"/>
    </source>
</evidence>
<feature type="transmembrane region" description="Helical" evidence="2">
    <location>
        <begin position="6"/>
        <end position="24"/>
    </location>
</feature>
<keyword evidence="1" id="KW-0175">Coiled coil</keyword>
<feature type="coiled-coil region" evidence="1">
    <location>
        <begin position="71"/>
        <end position="105"/>
    </location>
</feature>
<keyword evidence="2" id="KW-0812">Transmembrane</keyword>
<organism evidence="3">
    <name type="scientific">viral metagenome</name>
    <dbReference type="NCBI Taxonomy" id="1070528"/>
    <lineage>
        <taxon>unclassified sequences</taxon>
        <taxon>metagenomes</taxon>
        <taxon>organismal metagenomes</taxon>
    </lineage>
</organism>
<accession>A0A6C0KRZ5</accession>